<organism evidence="4 5">
    <name type="scientific">Rubroshorea leprosula</name>
    <dbReference type="NCBI Taxonomy" id="152421"/>
    <lineage>
        <taxon>Eukaryota</taxon>
        <taxon>Viridiplantae</taxon>
        <taxon>Streptophyta</taxon>
        <taxon>Embryophyta</taxon>
        <taxon>Tracheophyta</taxon>
        <taxon>Spermatophyta</taxon>
        <taxon>Magnoliopsida</taxon>
        <taxon>eudicotyledons</taxon>
        <taxon>Gunneridae</taxon>
        <taxon>Pentapetalae</taxon>
        <taxon>rosids</taxon>
        <taxon>malvids</taxon>
        <taxon>Malvales</taxon>
        <taxon>Dipterocarpaceae</taxon>
        <taxon>Rubroshorea</taxon>
    </lineage>
</organism>
<feature type="region of interest" description="Disordered" evidence="2">
    <location>
        <begin position="168"/>
        <end position="199"/>
    </location>
</feature>
<feature type="compositionally biased region" description="Basic and acidic residues" evidence="2">
    <location>
        <begin position="178"/>
        <end position="198"/>
    </location>
</feature>
<evidence type="ECO:0000259" key="3">
    <source>
        <dbReference type="Pfam" id="PF23598"/>
    </source>
</evidence>
<evidence type="ECO:0000313" key="4">
    <source>
        <dbReference type="EMBL" id="GKU95897.1"/>
    </source>
</evidence>
<accession>A0AAV5IDF4</accession>
<dbReference type="SUPFAM" id="SSF52058">
    <property type="entry name" value="L domain-like"/>
    <property type="match status" value="1"/>
</dbReference>
<dbReference type="InterPro" id="IPR055414">
    <property type="entry name" value="LRR_R13L4/SHOC2-like"/>
</dbReference>
<evidence type="ECO:0000313" key="5">
    <source>
        <dbReference type="Proteomes" id="UP001054252"/>
    </source>
</evidence>
<keyword evidence="5" id="KW-1185">Reference proteome</keyword>
<dbReference type="AlphaFoldDB" id="A0AAV5IDF4"/>
<dbReference type="Proteomes" id="UP001054252">
    <property type="component" value="Unassembled WGS sequence"/>
</dbReference>
<dbReference type="EMBL" id="BPVZ01000009">
    <property type="protein sequence ID" value="GKU95897.1"/>
    <property type="molecule type" value="Genomic_DNA"/>
</dbReference>
<evidence type="ECO:0000256" key="2">
    <source>
        <dbReference type="SAM" id="MobiDB-lite"/>
    </source>
</evidence>
<dbReference type="PANTHER" id="PTHR47186:SF45">
    <property type="entry name" value="DISEASE RESISTANCE RPP13-LIKE PROTEIN 1"/>
    <property type="match status" value="1"/>
</dbReference>
<dbReference type="Gene3D" id="3.80.10.10">
    <property type="entry name" value="Ribonuclease Inhibitor"/>
    <property type="match status" value="2"/>
</dbReference>
<gene>
    <name evidence="4" type="ORF">SLEP1_g9195</name>
</gene>
<feature type="domain" description="Disease resistance R13L4/SHOC-2-like LRR" evidence="3">
    <location>
        <begin position="400"/>
        <end position="553"/>
    </location>
</feature>
<feature type="region of interest" description="Disordered" evidence="2">
    <location>
        <begin position="602"/>
        <end position="637"/>
    </location>
</feature>
<comment type="caution">
    <text evidence="4">The sequence shown here is derived from an EMBL/GenBank/DDBJ whole genome shotgun (WGS) entry which is preliminary data.</text>
</comment>
<dbReference type="PANTHER" id="PTHR47186">
    <property type="entry name" value="LEUCINE-RICH REPEAT-CONTAINING PROTEIN 57"/>
    <property type="match status" value="1"/>
</dbReference>
<protein>
    <recommendedName>
        <fullName evidence="3">Disease resistance R13L4/SHOC-2-like LRR domain-containing protein</fullName>
    </recommendedName>
</protein>
<feature type="region of interest" description="Disordered" evidence="2">
    <location>
        <begin position="555"/>
        <end position="574"/>
    </location>
</feature>
<proteinExistence type="predicted"/>
<name>A0AAV5IDF4_9ROSI</name>
<dbReference type="Pfam" id="PF23598">
    <property type="entry name" value="LRR_14"/>
    <property type="match status" value="1"/>
</dbReference>
<keyword evidence="1" id="KW-0677">Repeat</keyword>
<evidence type="ECO:0000256" key="1">
    <source>
        <dbReference type="ARBA" id="ARBA00022737"/>
    </source>
</evidence>
<sequence length="741" mass="84278">MSGSSSSSSQRGENKVPNFSNLKHFADTDQIWSINKISDEVVNWLAAHLEKWKNFLDTDDEELDDVHENFQTVRGDFEDVRSSIGQLNKFENLVNEQIRAFNEQIRAFLRPNLPDIQGLEEATGQSESQRLQGVDKQSIPISVKKLVREMGAAVSKLKAELKLTPQNEPAGEAAVTESRLEGGQKEIDDAGRQKKQADKIPAISSKDIEGTSIFRYFAEQFGGLNENTKWCLSYILVFPNDFVIRKTALRYWWMAEGFVDTTRAAEEEIAELIKMDFIEPVMKEGRTLENKFIRMNPFIRLIVMTLAKREEYINFDSDTRKVILLSTNPKSSQYAIRNQDPTNLETLFNVNQSLIDLQSFWLSKAKSLRVLQLGSWKGSSDYHIEGTGSSDSDNHIEVASTEFLKSFVNLKSLRYLGLNMVYGIHKLPSSVSSLGNLRILDLKACHNLTKIPAEISKLTSLTHLDMSGCYMIESMPKELGHLKELRVLKGFVVGDPKREDACKIVDLTNLKNLRKLSVYCSMEADAEEATELKGLSEFKELRSFTIAWIEVSRPSSSKKEGQVDSPSKFSEGKSHRGKFLGRLVSRHHEIGAKEKSAYPFNTEIRRAHSDPLPGKFGQNKPERAKSSEQVTGTPSPDDILPKRLKKLDIRCYPNSSLPTWINPDQLEKLEKLYIRGGHLCCLKDFKTVKTLRLRYLTKLKMDWKKLNDLFPDLQFLEKIGCPKLIFFPCNGYGEWKGNTEH</sequence>
<dbReference type="InterPro" id="IPR032675">
    <property type="entry name" value="LRR_dom_sf"/>
</dbReference>
<reference evidence="4 5" key="1">
    <citation type="journal article" date="2021" name="Commun. Biol.">
        <title>The genome of Shorea leprosula (Dipterocarpaceae) highlights the ecological relevance of drought in aseasonal tropical rainforests.</title>
        <authorList>
            <person name="Ng K.K.S."/>
            <person name="Kobayashi M.J."/>
            <person name="Fawcett J.A."/>
            <person name="Hatakeyama M."/>
            <person name="Paape T."/>
            <person name="Ng C.H."/>
            <person name="Ang C.C."/>
            <person name="Tnah L.H."/>
            <person name="Lee C.T."/>
            <person name="Nishiyama T."/>
            <person name="Sese J."/>
            <person name="O'Brien M.J."/>
            <person name="Copetti D."/>
            <person name="Mohd Noor M.I."/>
            <person name="Ong R.C."/>
            <person name="Putra M."/>
            <person name="Sireger I.Z."/>
            <person name="Indrioko S."/>
            <person name="Kosugi Y."/>
            <person name="Izuno A."/>
            <person name="Isagi Y."/>
            <person name="Lee S.L."/>
            <person name="Shimizu K.K."/>
        </authorList>
    </citation>
    <scope>NUCLEOTIDE SEQUENCE [LARGE SCALE GENOMIC DNA]</scope>
    <source>
        <strain evidence="4">214</strain>
    </source>
</reference>